<dbReference type="AlphaFoldDB" id="A0A196SEA8"/>
<evidence type="ECO:0000256" key="1">
    <source>
        <dbReference type="SAM" id="Phobius"/>
    </source>
</evidence>
<reference evidence="2 3" key="1">
    <citation type="submission" date="2016-05" db="EMBL/GenBank/DDBJ databases">
        <title>Nuclear genome of Blastocystis sp. subtype 1 NandII.</title>
        <authorList>
            <person name="Gentekaki E."/>
            <person name="Curtis B."/>
            <person name="Stairs C."/>
            <person name="Eme L."/>
            <person name="Herman E."/>
            <person name="Klimes V."/>
            <person name="Arias M.C."/>
            <person name="Elias M."/>
            <person name="Hilliou F."/>
            <person name="Klute M."/>
            <person name="Malik S.-B."/>
            <person name="Pightling A."/>
            <person name="Rachubinski R."/>
            <person name="Salas D."/>
            <person name="Schlacht A."/>
            <person name="Suga H."/>
            <person name="Archibald J."/>
            <person name="Ball S.G."/>
            <person name="Clark G."/>
            <person name="Dacks J."/>
            <person name="Van Der Giezen M."/>
            <person name="Tsaousis A."/>
            <person name="Roger A."/>
        </authorList>
    </citation>
    <scope>NUCLEOTIDE SEQUENCE [LARGE SCALE GENOMIC DNA]</scope>
    <source>
        <strain evidence="3">ATCC 50177 / NandII</strain>
    </source>
</reference>
<dbReference type="STRING" id="478820.A0A196SEA8"/>
<dbReference type="Pfam" id="PF04087">
    <property type="entry name" value="DUF389"/>
    <property type="match status" value="1"/>
</dbReference>
<feature type="transmembrane region" description="Helical" evidence="1">
    <location>
        <begin position="355"/>
        <end position="379"/>
    </location>
</feature>
<dbReference type="Proteomes" id="UP000078348">
    <property type="component" value="Unassembled WGS sequence"/>
</dbReference>
<dbReference type="InterPro" id="IPR005240">
    <property type="entry name" value="DUF389"/>
</dbReference>
<dbReference type="PANTHER" id="PTHR20992:SF9">
    <property type="entry name" value="AT15442P-RELATED"/>
    <property type="match status" value="1"/>
</dbReference>
<feature type="transmembrane region" description="Helical" evidence="1">
    <location>
        <begin position="429"/>
        <end position="454"/>
    </location>
</feature>
<keyword evidence="1" id="KW-0812">Transmembrane</keyword>
<organism evidence="2 3">
    <name type="scientific">Blastocystis sp. subtype 1 (strain ATCC 50177 / NandII)</name>
    <dbReference type="NCBI Taxonomy" id="478820"/>
    <lineage>
        <taxon>Eukaryota</taxon>
        <taxon>Sar</taxon>
        <taxon>Stramenopiles</taxon>
        <taxon>Bigyra</taxon>
        <taxon>Opalozoa</taxon>
        <taxon>Opalinata</taxon>
        <taxon>Blastocystidae</taxon>
        <taxon>Blastocystis</taxon>
    </lineage>
</organism>
<gene>
    <name evidence="2" type="ORF">AV274_3695</name>
</gene>
<feature type="transmembrane region" description="Helical" evidence="1">
    <location>
        <begin position="292"/>
        <end position="313"/>
    </location>
</feature>
<dbReference type="EMBL" id="LXWW01000228">
    <property type="protein sequence ID" value="OAO14651.1"/>
    <property type="molecule type" value="Genomic_DNA"/>
</dbReference>
<sequence>MAHNFTLTYPRTFTYELKNTFRMLSQRLVLIKDIDPTFLCKSAKDSRGNLIYYIYPKSISRIDTTQHSRKFPIILYDIREVDDVREDSTELKQVELPAAQKTVPASPVCEHEELPALKEDEPSICVNPSVPADLPPSIQETLRSTNMLDFYTTMNENGDEKQMGGFSLQLLVSNTDPTILPDDPTLLETIPLILNVDEMVKTILEYNHIEVSSRCTSASDVTLSFSCPASVSEAVLEQLENIGMDSWYGRIYVTACDLYRSSEEAEASLLKETMTSRLILVQEMINLIHDGAACTFDYVLLLISAGLMAALGLAGNSSVIVVASMLVSPLMGPILGIAFASVIHDRALMRMSLRSEVIGILLCFLSGFLVGALCTPLALASSGEIWPGWPTIEMLNRGNPHNLILGFFIALPSGVGVALAISGRNTSSLVGVAISASLLPPCVNAGLLWAYALFGSWLDKIPAGYTPGDLAWKGFISFMLCVVNIITIVIVGMVMFKVKELVKYSDKSEIWAEDVKQIRRTFDSENKKLHQKKGDAKRTIYSTTSRMSAGEDTVKKHYSHTTLHRDIHKTYASTTLDNTLTTSAYKKTAMNLEELFKTKQD</sequence>
<evidence type="ECO:0008006" key="4">
    <source>
        <dbReference type="Google" id="ProtNLM"/>
    </source>
</evidence>
<dbReference type="OrthoDB" id="543859at2759"/>
<name>A0A196SEA8_BLAHN</name>
<evidence type="ECO:0000313" key="3">
    <source>
        <dbReference type="Proteomes" id="UP000078348"/>
    </source>
</evidence>
<keyword evidence="1" id="KW-1133">Transmembrane helix</keyword>
<dbReference type="PANTHER" id="PTHR20992">
    <property type="entry name" value="AT15442P-RELATED"/>
    <property type="match status" value="1"/>
</dbReference>
<evidence type="ECO:0000313" key="2">
    <source>
        <dbReference type="EMBL" id="OAO14651.1"/>
    </source>
</evidence>
<accession>A0A196SEA8</accession>
<feature type="transmembrane region" description="Helical" evidence="1">
    <location>
        <begin position="474"/>
        <end position="496"/>
    </location>
</feature>
<protein>
    <recommendedName>
        <fullName evidence="4">DUF389 domain-containing protein</fullName>
    </recommendedName>
</protein>
<comment type="caution">
    <text evidence="2">The sequence shown here is derived from an EMBL/GenBank/DDBJ whole genome shotgun (WGS) entry which is preliminary data.</text>
</comment>
<feature type="transmembrane region" description="Helical" evidence="1">
    <location>
        <begin position="319"/>
        <end position="343"/>
    </location>
</feature>
<keyword evidence="1" id="KW-0472">Membrane</keyword>
<proteinExistence type="predicted"/>
<feature type="transmembrane region" description="Helical" evidence="1">
    <location>
        <begin position="403"/>
        <end position="422"/>
    </location>
</feature>
<keyword evidence="3" id="KW-1185">Reference proteome</keyword>